<proteinExistence type="predicted"/>
<dbReference type="RefSeq" id="WP_345604904.1">
    <property type="nucleotide sequence ID" value="NZ_BAABJO010000007.1"/>
</dbReference>
<evidence type="ECO:0000313" key="1">
    <source>
        <dbReference type="EMBL" id="GAA5118503.1"/>
    </source>
</evidence>
<dbReference type="Proteomes" id="UP001500804">
    <property type="component" value="Unassembled WGS sequence"/>
</dbReference>
<name>A0ABP9NLP8_9PSEU</name>
<comment type="caution">
    <text evidence="1">The sequence shown here is derived from an EMBL/GenBank/DDBJ whole genome shotgun (WGS) entry which is preliminary data.</text>
</comment>
<evidence type="ECO:0000313" key="2">
    <source>
        <dbReference type="Proteomes" id="UP001500804"/>
    </source>
</evidence>
<sequence length="1046" mass="116417">MNAGIVHFTPDAYPRLLAGPEGVLDVLLPFRIETHVPNAPIAAYRLQVEVDGRPWSTRARMRHIREGFADWLRHQMRTQGRFRFEHLPYYVGLDEALRTGRTQYLEARLPAVPAGARITYSLEVTFSQGEQVRSATYRTVAVAPGFTRDDIRRIFIPQPGAALDAWVLYHRRTPERDEIRVDVVDLFAHRQDRPDLAVRIGDRLFDLREPQPDPLPLVDLSADSVTMAVPRSGDDLPPVVVTHHGRDVEVDLAERAEVGTARIVFVNFAIQGLNDLFATADDDYPTPRTYAQVTMRDPAASYSSRPGSRESNTGDGYAFTLDAHRHYGIPQMWAMNGGLLDLLAHDCPEDLERMRQDVCDGLLVPVVAGFGAHRLPYYTAATNLDAITLGSDAMRAILGATRPVYYPDSRIVTDRPNVVQALQKAGVQFLVVDGGHRENGEEDTATVVRNAGPPMGRETDGRWVSWQYLWRDRASGLKVLFIDPEMKDKLLGADDRDADRGKVAYDLRRKFIELAAQPQLRRGNLLVYSDDADKASGNGWFDGVYNGNELQFNHKYQAALSWLAAHPWVQVVTTDDLGDADCVGDLDLVRASDPYIEQEWRLHLPIVAGHDFGLAFDTWYTAWARTRAAWLGEDLETVSKRAERAISSCPADCRNQLFDIARLYFTLNLHESQWSKRARVPENDQGGTEPEDFVTAESLQLRNAHVYLAAAVWAAWAQRGPEGAFRDAGPVVHRVAQLEDLVDRDATPPWRRVRGLHWDHDPLPGVVLYNAQALVVLDRNGGRITHLFCLADGRPYSVSGTCKAYQFLDMDWSSDSGVQCDGIVLQNTVWTPNHGYVACDVDASRGTTGTSPAGDTAFDWYYPDNFNAYDEVAGADPVAVTFEYGEGDPPDAAPDDLEDLDARLAEDHRAKRAGERGVVLHDVEAFGRFRKTVRLDGRVVHVSYTGTLPGHRVANEFCVDLWAAAMQGSRQAAVVAADGRSAEVVNEAGLAVRLELGHGCEFSAAVRAPHDPPTVETLRLHRVMTDDLEIVAPDGRDFDYRIVLPG</sequence>
<protein>
    <submittedName>
        <fullName evidence="1">Uncharacterized protein</fullName>
    </submittedName>
</protein>
<dbReference type="EMBL" id="BAABJO010000007">
    <property type="protein sequence ID" value="GAA5118503.1"/>
    <property type="molecule type" value="Genomic_DNA"/>
</dbReference>
<organism evidence="1 2">
    <name type="scientific">Pseudonocardia adelaidensis</name>
    <dbReference type="NCBI Taxonomy" id="648754"/>
    <lineage>
        <taxon>Bacteria</taxon>
        <taxon>Bacillati</taxon>
        <taxon>Actinomycetota</taxon>
        <taxon>Actinomycetes</taxon>
        <taxon>Pseudonocardiales</taxon>
        <taxon>Pseudonocardiaceae</taxon>
        <taxon>Pseudonocardia</taxon>
    </lineage>
</organism>
<reference evidence="2" key="1">
    <citation type="journal article" date="2019" name="Int. J. Syst. Evol. Microbiol.">
        <title>The Global Catalogue of Microorganisms (GCM) 10K type strain sequencing project: providing services to taxonomists for standard genome sequencing and annotation.</title>
        <authorList>
            <consortium name="The Broad Institute Genomics Platform"/>
            <consortium name="The Broad Institute Genome Sequencing Center for Infectious Disease"/>
            <person name="Wu L."/>
            <person name="Ma J."/>
        </authorList>
    </citation>
    <scope>NUCLEOTIDE SEQUENCE [LARGE SCALE GENOMIC DNA]</scope>
    <source>
        <strain evidence="2">JCM 18302</strain>
    </source>
</reference>
<dbReference type="SUPFAM" id="SSF88713">
    <property type="entry name" value="Glycoside hydrolase/deacetylase"/>
    <property type="match status" value="1"/>
</dbReference>
<keyword evidence="2" id="KW-1185">Reference proteome</keyword>
<dbReference type="Gene3D" id="3.20.110.20">
    <property type="match status" value="1"/>
</dbReference>
<accession>A0ABP9NLP8</accession>
<dbReference type="InterPro" id="IPR011330">
    <property type="entry name" value="Glyco_hydro/deAcase_b/a-brl"/>
</dbReference>
<gene>
    <name evidence="1" type="ORF">GCM10023320_22650</name>
</gene>